<protein>
    <recommendedName>
        <fullName evidence="4">DUF4430 domain-containing protein</fullName>
    </recommendedName>
</protein>
<evidence type="ECO:0000256" key="1">
    <source>
        <dbReference type="SAM" id="SignalP"/>
    </source>
</evidence>
<dbReference type="PROSITE" id="PS51257">
    <property type="entry name" value="PROKAR_LIPOPROTEIN"/>
    <property type="match status" value="1"/>
</dbReference>
<organism evidence="2 3">
    <name type="scientific">Microbacterium hydrocarbonoxydans</name>
    <dbReference type="NCBI Taxonomy" id="273678"/>
    <lineage>
        <taxon>Bacteria</taxon>
        <taxon>Bacillati</taxon>
        <taxon>Actinomycetota</taxon>
        <taxon>Actinomycetes</taxon>
        <taxon>Micrococcales</taxon>
        <taxon>Microbacteriaceae</taxon>
        <taxon>Microbacterium</taxon>
    </lineage>
</organism>
<evidence type="ECO:0000313" key="2">
    <source>
        <dbReference type="EMBL" id="KJL47490.1"/>
    </source>
</evidence>
<accession>A0A0M2HRE0</accession>
<evidence type="ECO:0008006" key="4">
    <source>
        <dbReference type="Google" id="ProtNLM"/>
    </source>
</evidence>
<reference evidence="2 3" key="1">
    <citation type="submission" date="2015-02" db="EMBL/GenBank/DDBJ databases">
        <title>Draft genome sequences of ten Microbacterium spp. with emphasis on heavy metal contaminated environments.</title>
        <authorList>
            <person name="Corretto E."/>
        </authorList>
    </citation>
    <scope>NUCLEOTIDE SEQUENCE [LARGE SCALE GENOMIC DNA]</scope>
    <source>
        <strain evidence="2 3">SA35</strain>
    </source>
</reference>
<keyword evidence="1" id="KW-0732">Signal</keyword>
<dbReference type="RefSeq" id="WP_052676335.1">
    <property type="nucleotide sequence ID" value="NZ_JYJB01000009.1"/>
</dbReference>
<comment type="caution">
    <text evidence="2">The sequence shown here is derived from an EMBL/GenBank/DDBJ whole genome shotgun (WGS) entry which is preliminary data.</text>
</comment>
<evidence type="ECO:0000313" key="3">
    <source>
        <dbReference type="Proteomes" id="UP000033900"/>
    </source>
</evidence>
<name>A0A0M2HRE0_9MICO</name>
<dbReference type="Proteomes" id="UP000033900">
    <property type="component" value="Unassembled WGS sequence"/>
</dbReference>
<keyword evidence="3" id="KW-1185">Reference proteome</keyword>
<dbReference type="STRING" id="273678.RS84_02284"/>
<sequence>MTSTTRNLALTLSTAALLALSLTACSPSTASDAPTSTASSSAAADDGTCAGVTVVVDTGDLDISDDPSDTVCVDTDKTILGTDAVTEAGFTTVGTTTYPDDVICRVNGVPAEETELTGDDGAAYHETCADMPPAAAYWGLWVKPADGEWDYAQTGLSALELNPGDSVELLFTVNGAPASPTS</sequence>
<dbReference type="AlphaFoldDB" id="A0A0M2HRE0"/>
<proteinExistence type="predicted"/>
<dbReference type="PATRIC" id="fig|273678.4.peg.2286"/>
<feature type="chain" id="PRO_5039383481" description="DUF4430 domain-containing protein" evidence="1">
    <location>
        <begin position="31"/>
        <end position="182"/>
    </location>
</feature>
<gene>
    <name evidence="2" type="ORF">RS84_02284</name>
</gene>
<dbReference type="EMBL" id="JYJB01000009">
    <property type="protein sequence ID" value="KJL47490.1"/>
    <property type="molecule type" value="Genomic_DNA"/>
</dbReference>
<dbReference type="OrthoDB" id="4401005at2"/>
<feature type="signal peptide" evidence="1">
    <location>
        <begin position="1"/>
        <end position="30"/>
    </location>
</feature>